<evidence type="ECO:0000313" key="11">
    <source>
        <dbReference type="Proteomes" id="UP000053424"/>
    </source>
</evidence>
<name>A0A0C2YY79_HEBCY</name>
<dbReference type="OrthoDB" id="1724687at2759"/>
<feature type="repeat" description="TPR" evidence="7">
    <location>
        <begin position="131"/>
        <end position="164"/>
    </location>
</feature>
<dbReference type="GO" id="GO:0003735">
    <property type="term" value="F:structural constituent of ribosome"/>
    <property type="evidence" value="ECO:0007669"/>
    <property type="project" value="InterPro"/>
</dbReference>
<dbReference type="SMART" id="SM00028">
    <property type="entry name" value="TPR"/>
    <property type="match status" value="3"/>
</dbReference>
<dbReference type="Pfam" id="PF01251">
    <property type="entry name" value="Ribosomal_S7e"/>
    <property type="match status" value="1"/>
</dbReference>
<evidence type="ECO:0000256" key="4">
    <source>
        <dbReference type="ARBA" id="ARBA00022980"/>
    </source>
</evidence>
<dbReference type="GO" id="GO:0051879">
    <property type="term" value="F:Hsp90 protein binding"/>
    <property type="evidence" value="ECO:0007669"/>
    <property type="project" value="InterPro"/>
</dbReference>
<dbReference type="CDD" id="cd21377">
    <property type="entry name" value="CTWD_Cns1-like"/>
    <property type="match status" value="1"/>
</dbReference>
<evidence type="ECO:0000256" key="8">
    <source>
        <dbReference type="SAM" id="Coils"/>
    </source>
</evidence>
<dbReference type="InterPro" id="IPR047861">
    <property type="entry name" value="Ribosomal_eS7_CS"/>
</dbReference>
<evidence type="ECO:0000256" key="7">
    <source>
        <dbReference type="PROSITE-ProRule" id="PRU00339"/>
    </source>
</evidence>
<dbReference type="GO" id="GO:0005829">
    <property type="term" value="C:cytosol"/>
    <property type="evidence" value="ECO:0007669"/>
    <property type="project" value="TreeGrafter"/>
</dbReference>
<proteinExistence type="inferred from homology"/>
<dbReference type="PROSITE" id="PS50005">
    <property type="entry name" value="TPR"/>
    <property type="match status" value="2"/>
</dbReference>
<dbReference type="PROSITE" id="PS00948">
    <property type="entry name" value="RIBOSOMAL_S7E"/>
    <property type="match status" value="1"/>
</dbReference>
<dbReference type="Proteomes" id="UP000053424">
    <property type="component" value="Unassembled WGS sequence"/>
</dbReference>
<dbReference type="HOGENOM" id="CLU_496921_0_0_1"/>
<dbReference type="Pfam" id="PF18972">
    <property type="entry name" value="Wheel"/>
    <property type="match status" value="1"/>
</dbReference>
<dbReference type="AlphaFoldDB" id="A0A0C2YY79"/>
<evidence type="ECO:0000256" key="1">
    <source>
        <dbReference type="ARBA" id="ARBA00007820"/>
    </source>
</evidence>
<evidence type="ECO:0000256" key="6">
    <source>
        <dbReference type="ARBA" id="ARBA00023602"/>
    </source>
</evidence>
<comment type="similarity">
    <text evidence="6">Belongs to the TTC4 family.</text>
</comment>
<dbReference type="InterPro" id="IPR000554">
    <property type="entry name" value="Ribosomal_eS7"/>
</dbReference>
<dbReference type="SUPFAM" id="SSF48452">
    <property type="entry name" value="TPR-like"/>
    <property type="match status" value="1"/>
</dbReference>
<dbReference type="Pfam" id="PF13181">
    <property type="entry name" value="TPR_8"/>
    <property type="match status" value="1"/>
</dbReference>
<feature type="domain" description="Cns1/TTC4 wheel" evidence="9">
    <location>
        <begin position="230"/>
        <end position="345"/>
    </location>
</feature>
<dbReference type="InterPro" id="IPR011990">
    <property type="entry name" value="TPR-like_helical_dom_sf"/>
</dbReference>
<dbReference type="GO" id="GO:0006412">
    <property type="term" value="P:translation"/>
    <property type="evidence" value="ECO:0007669"/>
    <property type="project" value="InterPro"/>
</dbReference>
<sequence>MADTSVGPVPKPSKTEEEVLAAFDSVPLFMKSLPEEENQDPTLSALQSLIYEGTPDEIAQNFKEQGNEYYVGKRYREAVGFYTQGVDAKPTDKPLLEALLCNRAACNLELQNYGSVLRDCSKALTLNPKSSKAYYRSSLALLSLGRHEEALDSCDRCLSYDPNNSGVKSARDRILKEKEEVERKEREKQERIRKEEDEKSTLKMALRQRNFVIFNKPGGSISPVSPRFDPEDPTGATLILPVFFLYPQYATSDVISDFIEDTTFAAHIEAMFPPQSPPPEWDKEGEYLAGNLVVYAPTYRKRLLKVGKKMTLRDVCNAAKAAQGQPTDGLELKDGCLSFVVMPKAPNSILNGHSARSGAQTSWYHVRKGLDSDSEPVVCATSTVLGISLLNNILTWWGTDHVKQSLFPEFAHLAYRGSVTWKYLPTLTLFAKMSTITNKIVRTANAPKTPPDETETSVAQALIDLENNVPELKNELRALQISAAREVDVRGGKTAIVIFVPVPQLKAFHTVQQRLTRELEKKFSDRHVVFIAQRRMLRKPTRNSRVKQKRPRSRTLTSVHEKILEDLVFPTEIVGKRTRVSVDGSKLLKVFLDAKDATSLEYKLDSFSSVYRRLTGKDVVFEFPVVSQE</sequence>
<dbReference type="Gene3D" id="1.25.40.10">
    <property type="entry name" value="Tetratricopeptide repeat domain"/>
    <property type="match status" value="1"/>
</dbReference>
<dbReference type="InterPro" id="IPR044059">
    <property type="entry name" value="Csn1/TTC4_wheel"/>
</dbReference>
<keyword evidence="3 7" id="KW-0802">TPR repeat</keyword>
<gene>
    <name evidence="10" type="ORF">M413DRAFT_7990</name>
</gene>
<evidence type="ECO:0000313" key="10">
    <source>
        <dbReference type="EMBL" id="KIM45947.1"/>
    </source>
</evidence>
<keyword evidence="4" id="KW-0689">Ribosomal protein</keyword>
<protein>
    <recommendedName>
        <fullName evidence="9">Cns1/TTC4 wheel domain-containing protein</fullName>
    </recommendedName>
</protein>
<feature type="coiled-coil region" evidence="8">
    <location>
        <begin position="167"/>
        <end position="205"/>
    </location>
</feature>
<accession>A0A0C2YY79</accession>
<dbReference type="PANTHER" id="PTHR46035:SF1">
    <property type="entry name" value="TETRATRICOPEPTIDE REPEAT PROTEIN 4"/>
    <property type="match status" value="1"/>
</dbReference>
<evidence type="ECO:0000256" key="2">
    <source>
        <dbReference type="ARBA" id="ARBA00022737"/>
    </source>
</evidence>
<dbReference type="PANTHER" id="PTHR46035">
    <property type="entry name" value="TETRATRICOPEPTIDE REPEAT PROTEIN 4"/>
    <property type="match status" value="1"/>
</dbReference>
<keyword evidence="2" id="KW-0677">Repeat</keyword>
<dbReference type="EMBL" id="KN831771">
    <property type="protein sequence ID" value="KIM45947.1"/>
    <property type="molecule type" value="Genomic_DNA"/>
</dbReference>
<dbReference type="GO" id="GO:0005634">
    <property type="term" value="C:nucleus"/>
    <property type="evidence" value="ECO:0007669"/>
    <property type="project" value="TreeGrafter"/>
</dbReference>
<feature type="repeat" description="TPR" evidence="7">
    <location>
        <begin position="59"/>
        <end position="92"/>
    </location>
</feature>
<reference evidence="10 11" key="1">
    <citation type="submission" date="2014-04" db="EMBL/GenBank/DDBJ databases">
        <authorList>
            <consortium name="DOE Joint Genome Institute"/>
            <person name="Kuo A."/>
            <person name="Gay G."/>
            <person name="Dore J."/>
            <person name="Kohler A."/>
            <person name="Nagy L.G."/>
            <person name="Floudas D."/>
            <person name="Copeland A."/>
            <person name="Barry K.W."/>
            <person name="Cichocki N."/>
            <person name="Veneault-Fourrey C."/>
            <person name="LaButti K."/>
            <person name="Lindquist E.A."/>
            <person name="Lipzen A."/>
            <person name="Lundell T."/>
            <person name="Morin E."/>
            <person name="Murat C."/>
            <person name="Sun H."/>
            <person name="Tunlid A."/>
            <person name="Henrissat B."/>
            <person name="Grigoriev I.V."/>
            <person name="Hibbett D.S."/>
            <person name="Martin F."/>
            <person name="Nordberg H.P."/>
            <person name="Cantor M.N."/>
            <person name="Hua S.X."/>
        </authorList>
    </citation>
    <scope>NUCLEOTIDE SEQUENCE [LARGE SCALE GENOMIC DNA]</scope>
    <source>
        <strain evidence="11">h7</strain>
    </source>
</reference>
<keyword evidence="5" id="KW-0687">Ribonucleoprotein</keyword>
<evidence type="ECO:0000256" key="3">
    <source>
        <dbReference type="ARBA" id="ARBA00022803"/>
    </source>
</evidence>
<organism evidence="10 11">
    <name type="scientific">Hebeloma cylindrosporum</name>
    <dbReference type="NCBI Taxonomy" id="76867"/>
    <lineage>
        <taxon>Eukaryota</taxon>
        <taxon>Fungi</taxon>
        <taxon>Dikarya</taxon>
        <taxon>Basidiomycota</taxon>
        <taxon>Agaricomycotina</taxon>
        <taxon>Agaricomycetes</taxon>
        <taxon>Agaricomycetidae</taxon>
        <taxon>Agaricales</taxon>
        <taxon>Agaricineae</taxon>
        <taxon>Hymenogastraceae</taxon>
        <taxon>Hebeloma</taxon>
    </lineage>
</organism>
<dbReference type="STRING" id="686832.A0A0C2YY79"/>
<reference evidence="11" key="2">
    <citation type="submission" date="2015-01" db="EMBL/GenBank/DDBJ databases">
        <title>Evolutionary Origins and Diversification of the Mycorrhizal Mutualists.</title>
        <authorList>
            <consortium name="DOE Joint Genome Institute"/>
            <consortium name="Mycorrhizal Genomics Consortium"/>
            <person name="Kohler A."/>
            <person name="Kuo A."/>
            <person name="Nagy L.G."/>
            <person name="Floudas D."/>
            <person name="Copeland A."/>
            <person name="Barry K.W."/>
            <person name="Cichocki N."/>
            <person name="Veneault-Fourrey C."/>
            <person name="LaButti K."/>
            <person name="Lindquist E.A."/>
            <person name="Lipzen A."/>
            <person name="Lundell T."/>
            <person name="Morin E."/>
            <person name="Murat C."/>
            <person name="Riley R."/>
            <person name="Ohm R."/>
            <person name="Sun H."/>
            <person name="Tunlid A."/>
            <person name="Henrissat B."/>
            <person name="Grigoriev I.V."/>
            <person name="Hibbett D.S."/>
            <person name="Martin F."/>
        </authorList>
    </citation>
    <scope>NUCLEOTIDE SEQUENCE [LARGE SCALE GENOMIC DNA]</scope>
    <source>
        <strain evidence="11">h7</strain>
    </source>
</reference>
<dbReference type="InterPro" id="IPR019734">
    <property type="entry name" value="TPR_rpt"/>
</dbReference>
<evidence type="ECO:0000256" key="5">
    <source>
        <dbReference type="ARBA" id="ARBA00023274"/>
    </source>
</evidence>
<dbReference type="GO" id="GO:0005840">
    <property type="term" value="C:ribosome"/>
    <property type="evidence" value="ECO:0007669"/>
    <property type="project" value="UniProtKB-KW"/>
</dbReference>
<keyword evidence="11" id="KW-1185">Reference proteome</keyword>
<comment type="similarity">
    <text evidence="1">Belongs to the eukaryotic ribosomal protein eS7 family.</text>
</comment>
<dbReference type="GO" id="GO:1990904">
    <property type="term" value="C:ribonucleoprotein complex"/>
    <property type="evidence" value="ECO:0007669"/>
    <property type="project" value="UniProtKB-KW"/>
</dbReference>
<keyword evidence="8" id="KW-0175">Coiled coil</keyword>
<dbReference type="GO" id="GO:0006457">
    <property type="term" value="P:protein folding"/>
    <property type="evidence" value="ECO:0007669"/>
    <property type="project" value="TreeGrafter"/>
</dbReference>
<evidence type="ECO:0000259" key="9">
    <source>
        <dbReference type="Pfam" id="PF18972"/>
    </source>
</evidence>
<dbReference type="GO" id="GO:0030544">
    <property type="term" value="F:Hsp70 protein binding"/>
    <property type="evidence" value="ECO:0007669"/>
    <property type="project" value="TreeGrafter"/>
</dbReference>